<evidence type="ECO:0000313" key="4">
    <source>
        <dbReference type="Proteomes" id="UP000024942"/>
    </source>
</evidence>
<dbReference type="Proteomes" id="UP000024942">
    <property type="component" value="Unassembled WGS sequence"/>
</dbReference>
<gene>
    <name evidence="3" type="ORF">HOC_04682</name>
</gene>
<comment type="caution">
    <text evidence="3">The sequence shown here is derived from an EMBL/GenBank/DDBJ whole genome shotgun (WGS) entry which is preliminary data.</text>
</comment>
<sequence length="174" mass="18167">MLNSLRYLSVAASALCIMGAAQADGMMKLDGVDVPITNVSFSVSRQAVVDPESFMPVAPARSTLASGAIYVTRTFDAASAKVLQHVIDGEAMPKFEIIVSDSAATTRTVWMLSSVVVNNYSTFMSETGALIESFDVTYDSASLQVFAGAGKTPKSSVSWTATAPAAEAEAGHGE</sequence>
<reference evidence="3 4" key="1">
    <citation type="journal article" date="2014" name="Antonie Van Leeuwenhoek">
        <title>Hyphomonas beringensis sp. nov. and Hyphomonas chukchiensis sp. nov., isolated from surface seawater of the Bering Sea and Chukchi Sea.</title>
        <authorList>
            <person name="Li C."/>
            <person name="Lai Q."/>
            <person name="Li G."/>
            <person name="Dong C."/>
            <person name="Wang J."/>
            <person name="Liao Y."/>
            <person name="Shao Z."/>
        </authorList>
    </citation>
    <scope>NUCLEOTIDE SEQUENCE [LARGE SCALE GENOMIC DNA]</scope>
    <source>
        <strain evidence="3 4">SCH89</strain>
    </source>
</reference>
<keyword evidence="4" id="KW-1185">Reference proteome</keyword>
<keyword evidence="2" id="KW-0732">Signal</keyword>
<protein>
    <recommendedName>
        <fullName evidence="5">Lipoprotein</fullName>
    </recommendedName>
</protein>
<dbReference type="SUPFAM" id="SSF141452">
    <property type="entry name" value="Hcp1-like"/>
    <property type="match status" value="1"/>
</dbReference>
<proteinExistence type="predicted"/>
<dbReference type="Pfam" id="PF05638">
    <property type="entry name" value="T6SS_HCP"/>
    <property type="match status" value="1"/>
</dbReference>
<evidence type="ECO:0000256" key="1">
    <source>
        <dbReference type="SAM" id="MobiDB-lite"/>
    </source>
</evidence>
<evidence type="ECO:0000313" key="3">
    <source>
        <dbReference type="EMBL" id="KDA03747.1"/>
    </source>
</evidence>
<feature type="region of interest" description="Disordered" evidence="1">
    <location>
        <begin position="151"/>
        <end position="174"/>
    </location>
</feature>
<dbReference type="Gene3D" id="2.30.110.20">
    <property type="entry name" value="Hcp1-like"/>
    <property type="match status" value="1"/>
</dbReference>
<dbReference type="InterPro" id="IPR008514">
    <property type="entry name" value="T6SS_Hcp"/>
</dbReference>
<dbReference type="AlphaFoldDB" id="A0A059GA70"/>
<feature type="chain" id="PRO_5001578651" description="Lipoprotein" evidence="2">
    <location>
        <begin position="24"/>
        <end position="174"/>
    </location>
</feature>
<organism evidence="3 4">
    <name type="scientific">Hyphomonas oceanitis SCH89</name>
    <dbReference type="NCBI Taxonomy" id="1280953"/>
    <lineage>
        <taxon>Bacteria</taxon>
        <taxon>Pseudomonadati</taxon>
        <taxon>Pseudomonadota</taxon>
        <taxon>Alphaproteobacteria</taxon>
        <taxon>Hyphomonadales</taxon>
        <taxon>Hyphomonadaceae</taxon>
        <taxon>Hyphomonas</taxon>
    </lineage>
</organism>
<dbReference type="eggNOG" id="COG3157">
    <property type="taxonomic scope" value="Bacteria"/>
</dbReference>
<dbReference type="InterPro" id="IPR036624">
    <property type="entry name" value="Hcp1-lik_sf"/>
</dbReference>
<dbReference type="PATRIC" id="fig|1280953.3.peg.946"/>
<name>A0A059GA70_9PROT</name>
<feature type="signal peptide" evidence="2">
    <location>
        <begin position="1"/>
        <end position="23"/>
    </location>
</feature>
<dbReference type="STRING" id="1280953.HOC_04682"/>
<evidence type="ECO:0008006" key="5">
    <source>
        <dbReference type="Google" id="ProtNLM"/>
    </source>
</evidence>
<evidence type="ECO:0000256" key="2">
    <source>
        <dbReference type="SAM" id="SignalP"/>
    </source>
</evidence>
<dbReference type="EMBL" id="ARYL01000004">
    <property type="protein sequence ID" value="KDA03747.1"/>
    <property type="molecule type" value="Genomic_DNA"/>
</dbReference>
<accession>A0A059GA70</accession>